<dbReference type="PANTHER" id="PTHR46112:SF3">
    <property type="entry name" value="AMINOPEPTIDASE YPDF"/>
    <property type="match status" value="1"/>
</dbReference>
<dbReference type="AlphaFoldDB" id="G5QM70"/>
<accession>G5QM70</accession>
<evidence type="ECO:0000313" key="2">
    <source>
        <dbReference type="EMBL" id="EHC85097.1"/>
    </source>
</evidence>
<organism evidence="2 3">
    <name type="scientific">Salmonella enterica subsp. enterica serovar Rubislaw str. A4-653</name>
    <dbReference type="NCBI Taxonomy" id="913081"/>
    <lineage>
        <taxon>Bacteria</taxon>
        <taxon>Pseudomonadati</taxon>
        <taxon>Pseudomonadota</taxon>
        <taxon>Gammaproteobacteria</taxon>
        <taxon>Enterobacterales</taxon>
        <taxon>Enterobacteriaceae</taxon>
        <taxon>Salmonella</taxon>
    </lineage>
</organism>
<dbReference type="InterPro" id="IPR050659">
    <property type="entry name" value="Peptidase_M24B"/>
</dbReference>
<protein>
    <submittedName>
        <fullName evidence="2">Aminopeptidase YpdF</fullName>
    </submittedName>
</protein>
<dbReference type="Proteomes" id="UP000004903">
    <property type="component" value="Unassembled WGS sequence"/>
</dbReference>
<dbReference type="PATRIC" id="fig|913081.3.peg.3045"/>
<proteinExistence type="predicted"/>
<dbReference type="Pfam" id="PF00557">
    <property type="entry name" value="Peptidase_M24"/>
    <property type="match status" value="1"/>
</dbReference>
<evidence type="ECO:0000313" key="3">
    <source>
        <dbReference type="Proteomes" id="UP000004903"/>
    </source>
</evidence>
<dbReference type="SUPFAM" id="SSF55920">
    <property type="entry name" value="Creatinase/aminopeptidase"/>
    <property type="match status" value="1"/>
</dbReference>
<dbReference type="GO" id="GO:0004177">
    <property type="term" value="F:aminopeptidase activity"/>
    <property type="evidence" value="ECO:0007669"/>
    <property type="project" value="UniProtKB-KW"/>
</dbReference>
<name>G5QM70_SALRU</name>
<gene>
    <name evidence="2" type="ORF">LTSERUB_3920</name>
</gene>
<sequence length="46" mass="4871">MLLTVEPGIYLPEQGGVRIEDVVLVTPEGAEVLYSMPKTVLLTGAA</sequence>
<reference evidence="2 3" key="1">
    <citation type="journal article" date="2011" name="BMC Genomics">
        <title>Genome sequencing reveals diversification of virulence factor content and possible host adaptation in distinct subpopulations of Salmonella enterica.</title>
        <authorList>
            <person name="den Bakker H.C."/>
            <person name="Moreno Switt A.I."/>
            <person name="Govoni G."/>
            <person name="Cummings C.A."/>
            <person name="Ranieri M.L."/>
            <person name="Degoricija L."/>
            <person name="Hoelzer K."/>
            <person name="Rodriguez-Rivera L.D."/>
            <person name="Brown S."/>
            <person name="Bolchacova E."/>
            <person name="Furtado M.R."/>
            <person name="Wiedmann M."/>
        </authorList>
    </citation>
    <scope>NUCLEOTIDE SEQUENCE [LARGE SCALE GENOMIC DNA]</scope>
    <source>
        <strain evidence="2 3">A4-653</strain>
    </source>
</reference>
<dbReference type="InterPro" id="IPR036005">
    <property type="entry name" value="Creatinase/aminopeptidase-like"/>
</dbReference>
<comment type="caution">
    <text evidence="2">The sequence shown here is derived from an EMBL/GenBank/DDBJ whole genome shotgun (WGS) entry which is preliminary data.</text>
</comment>
<dbReference type="Gene3D" id="3.90.230.10">
    <property type="entry name" value="Creatinase/methionine aminopeptidase superfamily"/>
    <property type="match status" value="1"/>
</dbReference>
<evidence type="ECO:0000259" key="1">
    <source>
        <dbReference type="Pfam" id="PF00557"/>
    </source>
</evidence>
<dbReference type="InterPro" id="IPR000994">
    <property type="entry name" value="Pept_M24"/>
</dbReference>
<keyword evidence="2" id="KW-0645">Protease</keyword>
<keyword evidence="2" id="KW-0378">Hydrolase</keyword>
<dbReference type="EMBL" id="AFCT01001414">
    <property type="protein sequence ID" value="EHC85097.1"/>
    <property type="molecule type" value="Genomic_DNA"/>
</dbReference>
<keyword evidence="2" id="KW-0031">Aminopeptidase</keyword>
<feature type="domain" description="Peptidase M24" evidence="1">
    <location>
        <begin position="1"/>
        <end position="27"/>
    </location>
</feature>
<dbReference type="PANTHER" id="PTHR46112">
    <property type="entry name" value="AMINOPEPTIDASE"/>
    <property type="match status" value="1"/>
</dbReference>